<dbReference type="Proteomes" id="UP001383192">
    <property type="component" value="Unassembled WGS sequence"/>
</dbReference>
<evidence type="ECO:0000256" key="1">
    <source>
        <dbReference type="SAM" id="MobiDB-lite"/>
    </source>
</evidence>
<feature type="compositionally biased region" description="Low complexity" evidence="1">
    <location>
        <begin position="601"/>
        <end position="618"/>
    </location>
</feature>
<organism evidence="3 4">
    <name type="scientific">Paramarasmius palmivorus</name>
    <dbReference type="NCBI Taxonomy" id="297713"/>
    <lineage>
        <taxon>Eukaryota</taxon>
        <taxon>Fungi</taxon>
        <taxon>Dikarya</taxon>
        <taxon>Basidiomycota</taxon>
        <taxon>Agaricomycotina</taxon>
        <taxon>Agaricomycetes</taxon>
        <taxon>Agaricomycetidae</taxon>
        <taxon>Agaricales</taxon>
        <taxon>Marasmiineae</taxon>
        <taxon>Marasmiaceae</taxon>
        <taxon>Paramarasmius</taxon>
    </lineage>
</organism>
<dbReference type="PROSITE" id="PS50010">
    <property type="entry name" value="DH_2"/>
    <property type="match status" value="1"/>
</dbReference>
<feature type="compositionally biased region" description="Pro residues" evidence="1">
    <location>
        <begin position="12"/>
        <end position="23"/>
    </location>
</feature>
<dbReference type="AlphaFoldDB" id="A0AAW0E438"/>
<accession>A0AAW0E438</accession>
<evidence type="ECO:0000313" key="4">
    <source>
        <dbReference type="Proteomes" id="UP001383192"/>
    </source>
</evidence>
<feature type="compositionally biased region" description="Low complexity" evidence="1">
    <location>
        <begin position="902"/>
        <end position="919"/>
    </location>
</feature>
<feature type="region of interest" description="Disordered" evidence="1">
    <location>
        <begin position="588"/>
        <end position="656"/>
    </location>
</feature>
<evidence type="ECO:0000259" key="2">
    <source>
        <dbReference type="PROSITE" id="PS50010"/>
    </source>
</evidence>
<feature type="compositionally biased region" description="Low complexity" evidence="1">
    <location>
        <begin position="635"/>
        <end position="656"/>
    </location>
</feature>
<comment type="caution">
    <text evidence="3">The sequence shown here is derived from an EMBL/GenBank/DDBJ whole genome shotgun (WGS) entry which is preliminary data.</text>
</comment>
<name>A0AAW0E438_9AGAR</name>
<feature type="compositionally biased region" description="Basic and acidic residues" evidence="1">
    <location>
        <begin position="812"/>
        <end position="829"/>
    </location>
</feature>
<dbReference type="Gene3D" id="1.20.900.10">
    <property type="entry name" value="Dbl homology (DH) domain"/>
    <property type="match status" value="1"/>
</dbReference>
<dbReference type="PANTHER" id="PTHR48125:SF12">
    <property type="entry name" value="AT HOOK TRANSCRIPTION FACTOR FAMILY-RELATED"/>
    <property type="match status" value="1"/>
</dbReference>
<feature type="compositionally biased region" description="Low complexity" evidence="1">
    <location>
        <begin position="389"/>
        <end position="415"/>
    </location>
</feature>
<dbReference type="Pfam" id="PF00621">
    <property type="entry name" value="RhoGEF"/>
    <property type="match status" value="1"/>
</dbReference>
<feature type="compositionally biased region" description="Basic residues" evidence="1">
    <location>
        <begin position="1"/>
        <end position="11"/>
    </location>
</feature>
<dbReference type="EMBL" id="JAYKXP010000005">
    <property type="protein sequence ID" value="KAK7058534.1"/>
    <property type="molecule type" value="Genomic_DNA"/>
</dbReference>
<evidence type="ECO:0000313" key="3">
    <source>
        <dbReference type="EMBL" id="KAK7058534.1"/>
    </source>
</evidence>
<feature type="region of interest" description="Disordered" evidence="1">
    <location>
        <begin position="897"/>
        <end position="932"/>
    </location>
</feature>
<sequence length="1041" mass="114248">MSSHNKLKKRTYPPPSYRPPPIPAAELSFIAHSPPSPEAESSNFPYSFYNNYVSMNETDRRRSQSRARSSVSLTLSPTHTYSTRPETVLSMNSATPLLNPGGNGSTHYRSDTMPARKLTKVRRPGAPQAIGFETLPYAELLSPSLPQPPQPPPQPPPLLPQIMVDHEEQSLTRRRSTINWKVTWSLRRRNTGKDKEREISRDVGEDGLNEKPDVLADVMPLETLPMTTDDIIPPLTPPPKKFTLSPDVDVDSDIEDYSHRAEYDLDSSLDHDIPPARPRPRPPHHLDSYSSSGHYSHEHRQYSAPVSRRWTLAMAMTSHDLSDENFVQQVEFMRRASVTQFSDEGDESYYHGPPYDEYDENEDASTSYHHSQVHGNGQVPSMPDLRIRVPSVSFPASPTSPTSPTTLLSPSTSAPETHAMYAPLPFEPPTAESEWTSALHALLITRDLLRTERTYLASLMLLLDSSPCGTPNSPNSRDGAMNGFFGASQPHVPNHHSHPSNIFSSPESIELRTKLLWPTYPPPPLMHTYLCSLIATSSMLLAKFEADPSVMGAANALLSSEDEVERVFVGWCGVVGGWFEDKRRLKSFSQPGERRRRLSKTKFTSSPSPSTAGSRSVSMVFSTPPPMPDLPLPPSHSHSPSRPMSQISSSTSRPISQRIPSLRPLSMIHPPAPAEAIRTAPLPPRKGLDLSRARISKEEAPLPPIPVEDQRGRQPPAPINGYISTQVPIITGSEEGTGEVLFPSVRGRDTSVSTRGSIYNSPAQIRSPSTGLLGLVVGRLASSTSLGGSPAKDKEKVRRRKLSKSKSRRKSHGVEGNESKEQFKVERSKSVLLFGSRSRTRTSSPERIQTGQTQSSGSALKRSMSEYLKKSLGSRSPSSNPIQKGTPVLGLSAVERHGGQLNGDSNGNNTSNSTSTSGHGTDEGFYSEGGVTVDGHGYTSTLDGHGYKEKPTVNISVNGSSKKPGGGIIGVGGKRVYSVRDLAILPVQRVTRYTLLYRDLLKHTPATSPVRPLLERAVEVSRRIALKCDKAQGNAELLRRR</sequence>
<feature type="compositionally biased region" description="Basic and acidic residues" evidence="1">
    <location>
        <begin position="263"/>
        <end position="274"/>
    </location>
</feature>
<dbReference type="PANTHER" id="PTHR48125">
    <property type="entry name" value="LP07818P1"/>
    <property type="match status" value="1"/>
</dbReference>
<reference evidence="3 4" key="1">
    <citation type="submission" date="2024-01" db="EMBL/GenBank/DDBJ databases">
        <title>A draft genome for a cacao thread blight-causing isolate of Paramarasmius palmivorus.</title>
        <authorList>
            <person name="Baruah I.K."/>
            <person name="Bukari Y."/>
            <person name="Amoako-Attah I."/>
            <person name="Meinhardt L.W."/>
            <person name="Bailey B.A."/>
            <person name="Cohen S.P."/>
        </authorList>
    </citation>
    <scope>NUCLEOTIDE SEQUENCE [LARGE SCALE GENOMIC DNA]</scope>
    <source>
        <strain evidence="3 4">GH-12</strain>
    </source>
</reference>
<feature type="region of interest" description="Disordered" evidence="1">
    <location>
        <begin position="343"/>
        <end position="416"/>
    </location>
</feature>
<feature type="compositionally biased region" description="Polar residues" evidence="1">
    <location>
        <begin position="845"/>
        <end position="858"/>
    </location>
</feature>
<feature type="compositionally biased region" description="Polar residues" evidence="1">
    <location>
        <begin position="364"/>
        <end position="379"/>
    </location>
</feature>
<protein>
    <recommendedName>
        <fullName evidence="2">DH domain-containing protein</fullName>
    </recommendedName>
</protein>
<feature type="domain" description="DH" evidence="2">
    <location>
        <begin position="977"/>
        <end position="1031"/>
    </location>
</feature>
<dbReference type="InterPro" id="IPR000219">
    <property type="entry name" value="DH_dom"/>
</dbReference>
<feature type="region of interest" description="Disordered" evidence="1">
    <location>
        <begin position="263"/>
        <end position="300"/>
    </location>
</feature>
<feature type="region of interest" description="Disordered" evidence="1">
    <location>
        <begin position="1"/>
        <end position="24"/>
    </location>
</feature>
<keyword evidence="4" id="KW-1185">Reference proteome</keyword>
<dbReference type="InterPro" id="IPR035899">
    <property type="entry name" value="DBL_dom_sf"/>
</dbReference>
<feature type="compositionally biased region" description="Pro residues" evidence="1">
    <location>
        <begin position="623"/>
        <end position="634"/>
    </location>
</feature>
<dbReference type="SUPFAM" id="SSF48065">
    <property type="entry name" value="DBL homology domain (DH-domain)"/>
    <property type="match status" value="1"/>
</dbReference>
<dbReference type="GO" id="GO:0005085">
    <property type="term" value="F:guanyl-nucleotide exchange factor activity"/>
    <property type="evidence" value="ECO:0007669"/>
    <property type="project" value="InterPro"/>
</dbReference>
<gene>
    <name evidence="3" type="ORF">VNI00_002170</name>
</gene>
<feature type="compositionally biased region" description="Basic residues" evidence="1">
    <location>
        <begin position="797"/>
        <end position="811"/>
    </location>
</feature>
<feature type="region of interest" description="Disordered" evidence="1">
    <location>
        <begin position="57"/>
        <end position="80"/>
    </location>
</feature>
<feature type="region of interest" description="Disordered" evidence="1">
    <location>
        <begin position="783"/>
        <end position="861"/>
    </location>
</feature>
<proteinExistence type="predicted"/>